<gene>
    <name evidence="16" type="ORF">BESB_065700</name>
</gene>
<evidence type="ECO:0000256" key="6">
    <source>
        <dbReference type="ARBA" id="ARBA00022473"/>
    </source>
</evidence>
<feature type="region of interest" description="Disordered" evidence="14">
    <location>
        <begin position="702"/>
        <end position="755"/>
    </location>
</feature>
<feature type="region of interest" description="Disordered" evidence="14">
    <location>
        <begin position="884"/>
        <end position="968"/>
    </location>
</feature>
<feature type="compositionally biased region" description="Low complexity" evidence="14">
    <location>
        <begin position="399"/>
        <end position="415"/>
    </location>
</feature>
<evidence type="ECO:0000256" key="5">
    <source>
        <dbReference type="ARBA" id="ARBA00022427"/>
    </source>
</evidence>
<reference evidence="16 17" key="1">
    <citation type="submission" date="2017-09" db="EMBL/GenBank/DDBJ databases">
        <title>Genome sequencing of Besnoitia besnoiti strain Bb-Ger1.</title>
        <authorList>
            <person name="Schares G."/>
            <person name="Venepally P."/>
            <person name="Lorenzi H.A."/>
        </authorList>
    </citation>
    <scope>NUCLEOTIDE SEQUENCE [LARGE SCALE GENOMIC DNA]</scope>
    <source>
        <strain evidence="16 17">Bb-Ger1</strain>
    </source>
</reference>
<dbReference type="InterPro" id="IPR006916">
    <property type="entry name" value="POPDC1-3"/>
</dbReference>
<feature type="compositionally biased region" description="Low complexity" evidence="14">
    <location>
        <begin position="1043"/>
        <end position="1054"/>
    </location>
</feature>
<feature type="compositionally biased region" description="Polar residues" evidence="14">
    <location>
        <begin position="442"/>
        <end position="453"/>
    </location>
</feature>
<comment type="similarity">
    <text evidence="4">Belongs to the popeye family.</text>
</comment>
<evidence type="ECO:0000256" key="10">
    <source>
        <dbReference type="ARBA" id="ARBA00022949"/>
    </source>
</evidence>
<dbReference type="PANTHER" id="PTHR12101:SF17">
    <property type="entry name" value="BLOOD VESSEL EPICARDIAL SUBSTANCE"/>
    <property type="match status" value="1"/>
</dbReference>
<feature type="compositionally biased region" description="Basic and acidic residues" evidence="14">
    <location>
        <begin position="702"/>
        <end position="713"/>
    </location>
</feature>
<feature type="region of interest" description="Disordered" evidence="14">
    <location>
        <begin position="1486"/>
        <end position="1540"/>
    </location>
</feature>
<evidence type="ECO:0000256" key="12">
    <source>
        <dbReference type="ARBA" id="ARBA00023136"/>
    </source>
</evidence>
<evidence type="ECO:0000256" key="8">
    <source>
        <dbReference type="ARBA" id="ARBA00022692"/>
    </source>
</evidence>
<dbReference type="KEGG" id="bbes:BESB_065700"/>
<feature type="region of interest" description="Disordered" evidence="14">
    <location>
        <begin position="18"/>
        <end position="41"/>
    </location>
</feature>
<dbReference type="PROSITE" id="PS50042">
    <property type="entry name" value="CNMP_BINDING_3"/>
    <property type="match status" value="1"/>
</dbReference>
<keyword evidence="12" id="KW-0472">Membrane</keyword>
<name>A0A2A9MG11_BESBE</name>
<keyword evidence="8" id="KW-0812">Transmembrane</keyword>
<keyword evidence="17" id="KW-1185">Reference proteome</keyword>
<evidence type="ECO:0000256" key="11">
    <source>
        <dbReference type="ARBA" id="ARBA00022989"/>
    </source>
</evidence>
<comment type="subcellular location">
    <subcellularLocation>
        <location evidence="3">Cell junction</location>
        <location evidence="3">Tight junction</location>
    </subcellularLocation>
    <subcellularLocation>
        <location evidence="1">Lateral cell membrane</location>
    </subcellularLocation>
    <subcellularLocation>
        <location evidence="2">Membrane</location>
        <topology evidence="2">Multi-pass membrane protein</topology>
    </subcellularLocation>
</comment>
<feature type="compositionally biased region" description="Low complexity" evidence="14">
    <location>
        <begin position="83"/>
        <end position="96"/>
    </location>
</feature>
<evidence type="ECO:0000256" key="2">
    <source>
        <dbReference type="ARBA" id="ARBA00004141"/>
    </source>
</evidence>
<evidence type="ECO:0000313" key="17">
    <source>
        <dbReference type="Proteomes" id="UP000224006"/>
    </source>
</evidence>
<keyword evidence="6" id="KW-0217">Developmental protein</keyword>
<dbReference type="RefSeq" id="XP_029218546.1">
    <property type="nucleotide sequence ID" value="XM_029364963.1"/>
</dbReference>
<evidence type="ECO:0000256" key="7">
    <source>
        <dbReference type="ARBA" id="ARBA00022475"/>
    </source>
</evidence>
<dbReference type="GeneID" id="40311496"/>
<feature type="region of interest" description="Disordered" evidence="14">
    <location>
        <begin position="369"/>
        <end position="481"/>
    </location>
</feature>
<keyword evidence="13" id="KW-0325">Glycoprotein</keyword>
<dbReference type="PANTHER" id="PTHR12101">
    <property type="entry name" value="POPEYE DOMAIN CONTAINING PROTEIN"/>
    <property type="match status" value="1"/>
</dbReference>
<feature type="region of interest" description="Disordered" evidence="14">
    <location>
        <begin position="1775"/>
        <end position="1930"/>
    </location>
</feature>
<feature type="compositionally biased region" description="Basic and acidic residues" evidence="14">
    <location>
        <begin position="1149"/>
        <end position="1158"/>
    </location>
</feature>
<feature type="region of interest" description="Disordered" evidence="14">
    <location>
        <begin position="1010"/>
        <end position="1065"/>
    </location>
</feature>
<feature type="region of interest" description="Disordered" evidence="14">
    <location>
        <begin position="83"/>
        <end position="108"/>
    </location>
</feature>
<dbReference type="InterPro" id="IPR014710">
    <property type="entry name" value="RmlC-like_jellyroll"/>
</dbReference>
<accession>A0A2A9MG11</accession>
<dbReference type="InterPro" id="IPR055272">
    <property type="entry name" value="POPDC1-3_dom"/>
</dbReference>
<evidence type="ECO:0000313" key="16">
    <source>
        <dbReference type="EMBL" id="PFH34537.1"/>
    </source>
</evidence>
<evidence type="ECO:0000259" key="15">
    <source>
        <dbReference type="PROSITE" id="PS50042"/>
    </source>
</evidence>
<dbReference type="InterPro" id="IPR000595">
    <property type="entry name" value="cNMP-bd_dom"/>
</dbReference>
<feature type="compositionally biased region" description="Low complexity" evidence="14">
    <location>
        <begin position="456"/>
        <end position="476"/>
    </location>
</feature>
<keyword evidence="11" id="KW-1133">Transmembrane helix</keyword>
<dbReference type="Gene3D" id="2.60.120.10">
    <property type="entry name" value="Jelly Rolls"/>
    <property type="match status" value="1"/>
</dbReference>
<feature type="compositionally biased region" description="Low complexity" evidence="14">
    <location>
        <begin position="369"/>
        <end position="380"/>
    </location>
</feature>
<feature type="compositionally biased region" description="Low complexity" evidence="14">
    <location>
        <begin position="830"/>
        <end position="843"/>
    </location>
</feature>
<dbReference type="Proteomes" id="UP000224006">
    <property type="component" value="Chromosome VI"/>
</dbReference>
<dbReference type="InterPro" id="IPR018490">
    <property type="entry name" value="cNMP-bd_dom_sf"/>
</dbReference>
<dbReference type="GO" id="GO:0005923">
    <property type="term" value="C:bicellular tight junction"/>
    <property type="evidence" value="ECO:0007669"/>
    <property type="project" value="UniProtKB-SubCell"/>
</dbReference>
<dbReference type="EMBL" id="NWUJ01000006">
    <property type="protein sequence ID" value="PFH34537.1"/>
    <property type="molecule type" value="Genomic_DNA"/>
</dbReference>
<dbReference type="CDD" id="cd00038">
    <property type="entry name" value="CAP_ED"/>
    <property type="match status" value="1"/>
</dbReference>
<keyword evidence="9" id="KW-0130">Cell adhesion</keyword>
<dbReference type="GO" id="GO:0007155">
    <property type="term" value="P:cell adhesion"/>
    <property type="evidence" value="ECO:0007669"/>
    <property type="project" value="UniProtKB-KW"/>
</dbReference>
<keyword evidence="10" id="KW-0965">Cell junction</keyword>
<evidence type="ECO:0000256" key="1">
    <source>
        <dbReference type="ARBA" id="ARBA00004124"/>
    </source>
</evidence>
<protein>
    <recommendedName>
        <fullName evidence="15">Cyclic nucleotide-binding domain-containing protein</fullName>
    </recommendedName>
</protein>
<keyword evidence="5" id="KW-0796">Tight junction</keyword>
<keyword evidence="7" id="KW-1003">Cell membrane</keyword>
<feature type="compositionally biased region" description="Basic and acidic residues" evidence="14">
    <location>
        <begin position="1104"/>
        <end position="1123"/>
    </location>
</feature>
<organism evidence="16 17">
    <name type="scientific">Besnoitia besnoiti</name>
    <name type="common">Apicomplexan protozoan</name>
    <dbReference type="NCBI Taxonomy" id="94643"/>
    <lineage>
        <taxon>Eukaryota</taxon>
        <taxon>Sar</taxon>
        <taxon>Alveolata</taxon>
        <taxon>Apicomplexa</taxon>
        <taxon>Conoidasida</taxon>
        <taxon>Coccidia</taxon>
        <taxon>Eucoccidiorida</taxon>
        <taxon>Eimeriorina</taxon>
        <taxon>Sarcocystidae</taxon>
        <taxon>Besnoitia</taxon>
    </lineage>
</organism>
<dbReference type="VEuPathDB" id="ToxoDB:BESB_065700"/>
<feature type="region of interest" description="Disordered" evidence="14">
    <location>
        <begin position="798"/>
        <end position="843"/>
    </location>
</feature>
<sequence length="1930" mass="203469">MAHASVFRHSALASRELSVSARSRRSLSTRGGRSAGPCLGPHPPLSLSAASTCVAGPGRPPSCLSRCRGRPYLHGLLPHASATFSRARPSSTSRPTDGALSSLGVEPQSGELRQTCSLSNTRARLARTAGAESQPRWAASDGLSLVPQAPPPADFPPLEPLRLPGSSASRYERAALPFALPRSPLLPKYQKLAFSYNAAPGGHGAKTTKRGRHARSAALLDLTGAREGSRVCDLDSDPVCFRRGIRARRVCGFQATPPRRSPFLCTAAESHGRLAFFRAPRGGPVSSCSPNQSSTSAPGLQTLASANPAPVGLRCASLSRIVAPASASSCAGSSSSFSTLAKSAAWSSRSASSPREQAADALRLAALAESPAASSPPALANQPRPSSPRAGGDEKLRCSFQNSSTGVSSSQPGSSDPLREATTRKAVSPKRLLSAEREDTPSLPSSRPVQSVPLTPEASAADADSSRESPPSARPSYLAPSSFGASPVVPQFPTAIVSSYGLSAPSAAFLPAPVSSPGGPPRRLSAARASQAEGAAVGAAAAAASARRMVQVCEILQCAEEVDRIFAQGAEKGRGTWFRGRRERAPSRSLLGARRPPAVEGDAFLSYGHAMCAHLARRAAASPAETPAPGPRPELCMNHQFPILANEAIKGLFSRLFHPKQTFARTRRRPDKWLHKARTGRGLRRGALPALWRHRVALESPRRAAHAGEDAARPRRRGCPACDKAVRRPSRSGRLERRGSRRRSSLSPRERWQRRADQATIAMSASPATYPVWSLSLPEGVYKGHPCPSSFPIVVRLERRPQATPTAPETYGRARRRTRRRTKSPPETEGALARPPSPSGPAARVFESAEARVADWTAEEAAGFTPLLVRVTSSTPTSTLCHAALEGSENEKSADASLAQPRDLREDGRGADAPAPGETDRTEGELGAGDRVNDSLTDGAVARSTPVSAQQDMEGNRLPSLTGAQRQDVECRPDDLHVECRKNAAVAEAGEAWRADAAVAASQGGECADMQTDREGLPASQGSPDVAGCPATAAQRIRDARGLSSDSASDVLSASRERPTSGMPADVARAADAVDVPVSLAQAPSFPATQPPEIAPAFPFGADDPTKAANEGRDRVGTERGGKTTEGSCAVSRGRKQTHASLASPSAAADKRGPRSGDEPMWPTWRGGSLPQQLENLFVASAQSLHVWLAAFPTLQRLCDRAGRCFASVRARVGEWCFQNGNVLITTGSVLSLTGTVMADMRLLRGFNLLAGVCFFSYNCSRRPPVRDAATWNIVFFSLNFFMLYRYLTEHNEVGFTNEELDVFEKYFLPAGLSPRRFRTLLTIGQWETLPAGTEITRPGDPVTTLVFVVRGRVDVFQHGDLLERYDGGDRHPVIGLEAFLSYVSALRRLAALGESKKSKPSAGTAGASASDSLSAASLLPAARRAQTLEGAGQLAPQCVGPPGLPAQSWRAQTGFDGSSAVAFDAATNAGVALAAGAACSAGSLGRGKGGLGSGGTRVGRGGAGPSNEALESAAATGFAVAPGDGQDEKEDEEEEDGLLLPPLKAEVGTVPESGAAEAAAGPTCHTLPSYVDEAALVPEEEEDDEEEDEAIWSRLIRSGRRRNVRGMLREEEEARSTQEKEIAESLKSGRASDRRAVCSTDCDVLVFDIETAARFILDDPVKIGFPVLQGLASVLVERSYAESSRLAISSYDSVLAGVLSDGSVQAEERQFLEEWRTRRGISEAQHVEALHRFGWSAEEFDRGERAGSDVGVTTKVGRALYSVVTLGFLRSGEDSAVPSGEEANDKNPQAAQSPEDARQDEQMKQAAGASPAQVGPRLEAAPPVAEKGGKVTEDAQGLSRPGSQVDRTAQIPGELGGRPSRSRVGLPGERDQAPSGTASLRLEGLQRGTDGASADRGAPMPDCQKSSTANTESRVLERRAIGGVGGYTA</sequence>
<feature type="compositionally biased region" description="Acidic residues" evidence="14">
    <location>
        <begin position="1526"/>
        <end position="1538"/>
    </location>
</feature>
<dbReference type="OrthoDB" id="333924at2759"/>
<feature type="region of interest" description="Disordered" evidence="14">
    <location>
        <begin position="1083"/>
        <end position="1166"/>
    </location>
</feature>
<dbReference type="SUPFAM" id="SSF51206">
    <property type="entry name" value="cAMP-binding domain-like"/>
    <property type="match status" value="1"/>
</dbReference>
<dbReference type="GO" id="GO:0030552">
    <property type="term" value="F:cAMP binding"/>
    <property type="evidence" value="ECO:0007669"/>
    <property type="project" value="TreeGrafter"/>
</dbReference>
<evidence type="ECO:0000256" key="4">
    <source>
        <dbReference type="ARBA" id="ARBA00007146"/>
    </source>
</evidence>
<evidence type="ECO:0000256" key="3">
    <source>
        <dbReference type="ARBA" id="ARBA00004435"/>
    </source>
</evidence>
<dbReference type="GO" id="GO:0016328">
    <property type="term" value="C:lateral plasma membrane"/>
    <property type="evidence" value="ECO:0007669"/>
    <property type="project" value="UniProtKB-SubCell"/>
</dbReference>
<comment type="caution">
    <text evidence="16">The sequence shown here is derived from an EMBL/GenBank/DDBJ whole genome shotgun (WGS) entry which is preliminary data.</text>
</comment>
<proteinExistence type="inferred from homology"/>
<feature type="compositionally biased region" description="Polar residues" evidence="14">
    <location>
        <begin position="1905"/>
        <end position="1914"/>
    </location>
</feature>
<evidence type="ECO:0000256" key="14">
    <source>
        <dbReference type="SAM" id="MobiDB-lite"/>
    </source>
</evidence>
<evidence type="ECO:0000256" key="9">
    <source>
        <dbReference type="ARBA" id="ARBA00022889"/>
    </source>
</evidence>
<feature type="compositionally biased region" description="Basic residues" evidence="14">
    <location>
        <begin position="813"/>
        <end position="823"/>
    </location>
</feature>
<dbReference type="Pfam" id="PF04831">
    <property type="entry name" value="POPDC1-3"/>
    <property type="match status" value="1"/>
</dbReference>
<evidence type="ECO:0000256" key="13">
    <source>
        <dbReference type="ARBA" id="ARBA00023180"/>
    </source>
</evidence>
<feature type="domain" description="Cyclic nucleotide-binding" evidence="15">
    <location>
        <begin position="1309"/>
        <end position="1370"/>
    </location>
</feature>
<feature type="compositionally biased region" description="Gly residues" evidence="14">
    <location>
        <begin position="1486"/>
        <end position="1505"/>
    </location>
</feature>